<dbReference type="EMBL" id="CADCXU010010432">
    <property type="protein sequence ID" value="CAB0001167.1"/>
    <property type="molecule type" value="Genomic_DNA"/>
</dbReference>
<feature type="compositionally biased region" description="Basic and acidic residues" evidence="1">
    <location>
        <begin position="1"/>
        <end position="13"/>
    </location>
</feature>
<protein>
    <submittedName>
        <fullName evidence="2">Uncharacterized protein</fullName>
    </submittedName>
</protein>
<accession>A0A6H5GCV0</accession>
<reference evidence="2 3" key="1">
    <citation type="submission" date="2020-02" db="EMBL/GenBank/DDBJ databases">
        <authorList>
            <person name="Ferguson B K."/>
        </authorList>
    </citation>
    <scope>NUCLEOTIDE SEQUENCE [LARGE SCALE GENOMIC DNA]</scope>
</reference>
<keyword evidence="3" id="KW-1185">Reference proteome</keyword>
<name>A0A6H5GCV0_9HEMI</name>
<gene>
    <name evidence="2" type="ORF">NTEN_LOCUS6954</name>
</gene>
<evidence type="ECO:0000256" key="1">
    <source>
        <dbReference type="SAM" id="MobiDB-lite"/>
    </source>
</evidence>
<feature type="region of interest" description="Disordered" evidence="1">
    <location>
        <begin position="1"/>
        <end position="58"/>
    </location>
</feature>
<sequence length="170" mass="20104">MVVHRVPDKRESISSHLEGLGSSKALSSKRFSNTQKRQRREDNSKTTKGKRSNLRASELIKRLRKTRKNGRRAPIREKYRSVLYICHPRCHFSALDTIRVSLRKRSDGKTERWQTRTYPREIFIRAISLPSAMPFFRSRYDPCFIENKAVTENWKDGRRAPIREKYPSVL</sequence>
<proteinExistence type="predicted"/>
<organism evidence="2 3">
    <name type="scientific">Nesidiocoris tenuis</name>
    <dbReference type="NCBI Taxonomy" id="355587"/>
    <lineage>
        <taxon>Eukaryota</taxon>
        <taxon>Metazoa</taxon>
        <taxon>Ecdysozoa</taxon>
        <taxon>Arthropoda</taxon>
        <taxon>Hexapoda</taxon>
        <taxon>Insecta</taxon>
        <taxon>Pterygota</taxon>
        <taxon>Neoptera</taxon>
        <taxon>Paraneoptera</taxon>
        <taxon>Hemiptera</taxon>
        <taxon>Heteroptera</taxon>
        <taxon>Panheteroptera</taxon>
        <taxon>Cimicomorpha</taxon>
        <taxon>Miridae</taxon>
        <taxon>Dicyphina</taxon>
        <taxon>Nesidiocoris</taxon>
    </lineage>
</organism>
<feature type="compositionally biased region" description="Polar residues" evidence="1">
    <location>
        <begin position="24"/>
        <end position="35"/>
    </location>
</feature>
<dbReference type="Proteomes" id="UP000479000">
    <property type="component" value="Unassembled WGS sequence"/>
</dbReference>
<evidence type="ECO:0000313" key="2">
    <source>
        <dbReference type="EMBL" id="CAB0001167.1"/>
    </source>
</evidence>
<dbReference type="AlphaFoldDB" id="A0A6H5GCV0"/>
<evidence type="ECO:0000313" key="3">
    <source>
        <dbReference type="Proteomes" id="UP000479000"/>
    </source>
</evidence>